<organism evidence="2 3">
    <name type="scientific">Dipteronia sinensis</name>
    <dbReference type="NCBI Taxonomy" id="43782"/>
    <lineage>
        <taxon>Eukaryota</taxon>
        <taxon>Viridiplantae</taxon>
        <taxon>Streptophyta</taxon>
        <taxon>Embryophyta</taxon>
        <taxon>Tracheophyta</taxon>
        <taxon>Spermatophyta</taxon>
        <taxon>Magnoliopsida</taxon>
        <taxon>eudicotyledons</taxon>
        <taxon>Gunneridae</taxon>
        <taxon>Pentapetalae</taxon>
        <taxon>rosids</taxon>
        <taxon>malvids</taxon>
        <taxon>Sapindales</taxon>
        <taxon>Sapindaceae</taxon>
        <taxon>Hippocastanoideae</taxon>
        <taxon>Acereae</taxon>
        <taxon>Dipteronia</taxon>
    </lineage>
</organism>
<evidence type="ECO:0000259" key="1">
    <source>
        <dbReference type="Pfam" id="PF00078"/>
    </source>
</evidence>
<evidence type="ECO:0000313" key="3">
    <source>
        <dbReference type="Proteomes" id="UP001281410"/>
    </source>
</evidence>
<protein>
    <recommendedName>
        <fullName evidence="1">Reverse transcriptase domain-containing protein</fullName>
    </recommendedName>
</protein>
<dbReference type="AlphaFoldDB" id="A0AAE0DWD9"/>
<gene>
    <name evidence="2" type="ORF">Dsin_024827</name>
</gene>
<dbReference type="CDD" id="cd01650">
    <property type="entry name" value="RT_nLTR_like"/>
    <property type="match status" value="1"/>
</dbReference>
<dbReference type="PANTHER" id="PTHR46890">
    <property type="entry name" value="NON-LTR RETROLELEMENT REVERSE TRANSCRIPTASE-LIKE PROTEIN-RELATED"/>
    <property type="match status" value="1"/>
</dbReference>
<proteinExistence type="predicted"/>
<evidence type="ECO:0000313" key="2">
    <source>
        <dbReference type="EMBL" id="KAK3193517.1"/>
    </source>
</evidence>
<reference evidence="2" key="1">
    <citation type="journal article" date="2023" name="Plant J.">
        <title>Genome sequences and population genomics provide insights into the demographic history, inbreeding, and mutation load of two 'living fossil' tree species of Dipteronia.</title>
        <authorList>
            <person name="Feng Y."/>
            <person name="Comes H.P."/>
            <person name="Chen J."/>
            <person name="Zhu S."/>
            <person name="Lu R."/>
            <person name="Zhang X."/>
            <person name="Li P."/>
            <person name="Qiu J."/>
            <person name="Olsen K.M."/>
            <person name="Qiu Y."/>
        </authorList>
    </citation>
    <scope>NUCLEOTIDE SEQUENCE</scope>
    <source>
        <strain evidence="2">NBL</strain>
    </source>
</reference>
<dbReference type="Pfam" id="PF00078">
    <property type="entry name" value="RVT_1"/>
    <property type="match status" value="1"/>
</dbReference>
<dbReference type="InterPro" id="IPR052343">
    <property type="entry name" value="Retrotransposon-Effector_Assoc"/>
</dbReference>
<dbReference type="Proteomes" id="UP001281410">
    <property type="component" value="Unassembled WGS sequence"/>
</dbReference>
<accession>A0AAE0DWD9</accession>
<sequence>MVLILRVNKPNELRNLWPISLYYVIYKIVTKVIASRLKTCLPSIISSFQSAFVPRRQIFDNILVTCETLHSLARKKSGNRGQMTMKLDMSKVYDRVEWPFLKSVMIKMNFPQNRINLIMDCISSANLSFLLNGRLVCYVSSSRGLMQGCLLSPYMFFLCADTFSCLVSKFERGGRILGFKCARGVPLISYLMFADNNILFYKASNASDSHICNILGIYERASGQQINM</sequence>
<dbReference type="EMBL" id="JANJYJ010000008">
    <property type="protein sequence ID" value="KAK3193517.1"/>
    <property type="molecule type" value="Genomic_DNA"/>
</dbReference>
<keyword evidence="3" id="KW-1185">Reference proteome</keyword>
<feature type="domain" description="Reverse transcriptase" evidence="1">
    <location>
        <begin position="9"/>
        <end position="211"/>
    </location>
</feature>
<comment type="caution">
    <text evidence="2">The sequence shown here is derived from an EMBL/GenBank/DDBJ whole genome shotgun (WGS) entry which is preliminary data.</text>
</comment>
<name>A0AAE0DWD9_9ROSI</name>
<dbReference type="PANTHER" id="PTHR46890:SF48">
    <property type="entry name" value="RNA-DIRECTED DNA POLYMERASE"/>
    <property type="match status" value="1"/>
</dbReference>
<dbReference type="InterPro" id="IPR000477">
    <property type="entry name" value="RT_dom"/>
</dbReference>